<dbReference type="STRING" id="880526.GCA_000427365_01613"/>
<evidence type="ECO:0000313" key="2">
    <source>
        <dbReference type="Proteomes" id="UP000255233"/>
    </source>
</evidence>
<reference evidence="1 2" key="1">
    <citation type="submission" date="2018-06" db="EMBL/GenBank/DDBJ databases">
        <authorList>
            <consortium name="Pathogen Informatics"/>
            <person name="Doyle S."/>
        </authorList>
    </citation>
    <scope>NUCLEOTIDE SEQUENCE [LARGE SCALE GENOMIC DNA]</scope>
    <source>
        <strain evidence="1 2">NCTC11190</strain>
    </source>
</reference>
<gene>
    <name evidence="1" type="ORF">NCTC11190_02205</name>
</gene>
<name>A0A379MTB3_9BACT</name>
<protein>
    <submittedName>
        <fullName evidence="1">Uncharacterized protein</fullName>
    </submittedName>
</protein>
<sequence length="108" mass="11606">MNRRSKILLSTGAALVVTGGAIVNFLAARQIPLTPQEELTLANLNAMAFDIDEDLDLDGSQPGENKYSYGADKSSTCIIMVGTQPVQGYKPMCFSGWEYPVCADCVAK</sequence>
<dbReference type="OrthoDB" id="1009154at2"/>
<organism evidence="1 2">
    <name type="scientific">Rikenella microfusus</name>
    <dbReference type="NCBI Taxonomy" id="28139"/>
    <lineage>
        <taxon>Bacteria</taxon>
        <taxon>Pseudomonadati</taxon>
        <taxon>Bacteroidota</taxon>
        <taxon>Bacteroidia</taxon>
        <taxon>Bacteroidales</taxon>
        <taxon>Rikenellaceae</taxon>
        <taxon>Rikenella</taxon>
    </lineage>
</organism>
<keyword evidence="2" id="KW-1185">Reference proteome</keyword>
<dbReference type="EMBL" id="UGVL01000001">
    <property type="protein sequence ID" value="SUE34964.1"/>
    <property type="molecule type" value="Genomic_DNA"/>
</dbReference>
<dbReference type="AlphaFoldDB" id="A0A379MTB3"/>
<dbReference type="RefSeq" id="WP_027291264.1">
    <property type="nucleotide sequence ID" value="NZ_UGVL01000001.1"/>
</dbReference>
<proteinExistence type="predicted"/>
<evidence type="ECO:0000313" key="1">
    <source>
        <dbReference type="EMBL" id="SUE34964.1"/>
    </source>
</evidence>
<accession>A0A379MTB3</accession>
<dbReference type="Proteomes" id="UP000255233">
    <property type="component" value="Unassembled WGS sequence"/>
</dbReference>